<organism evidence="1 2">
    <name type="scientific">Ferrovibrio terrae</name>
    <dbReference type="NCBI Taxonomy" id="2594003"/>
    <lineage>
        <taxon>Bacteria</taxon>
        <taxon>Pseudomonadati</taxon>
        <taxon>Pseudomonadota</taxon>
        <taxon>Alphaproteobacteria</taxon>
        <taxon>Rhodospirillales</taxon>
        <taxon>Rhodospirillaceae</taxon>
        <taxon>Ferrovibrio</taxon>
    </lineage>
</organism>
<dbReference type="EMBL" id="CP041636">
    <property type="protein sequence ID" value="QDO99328.1"/>
    <property type="molecule type" value="Genomic_DNA"/>
</dbReference>
<protein>
    <submittedName>
        <fullName evidence="1">DUF2971 domain-containing protein</fullName>
    </submittedName>
</protein>
<accession>A0A516H6D7</accession>
<sequence length="271" mass="31270">MSDPLDMRPALQVFFPYMHNRQAEVQKRNGRFVHYTNADAAMSILRNKEVWMRNSTCMNDIMEVEHGMNCVAAAYNKGSNGKRFQVALDHLFDGLSKELQTFYNDWRDRLRTSTYFTCFSEHYDTEDTFGRLSMWRGYGGGTGVAFVMNAAPFFNESDVFHAYTSPVAYLSDSEFDAEFKIVVDGIEENIDLLRPYGREAIKNMAFNMLMFAALCTKHPGFWEEREWRILFNPMYSPSNVLLRDVRVIAEGRKSDRGCSSASLQDSVKEFS</sequence>
<dbReference type="RefSeq" id="WP_144258324.1">
    <property type="nucleotide sequence ID" value="NZ_CP041636.1"/>
</dbReference>
<reference evidence="1 2" key="1">
    <citation type="submission" date="2019-07" db="EMBL/GenBank/DDBJ databases">
        <title>Genome sequencing for Ferrovibrio sp. K5.</title>
        <authorList>
            <person name="Park S.-J."/>
        </authorList>
    </citation>
    <scope>NUCLEOTIDE SEQUENCE [LARGE SCALE GENOMIC DNA]</scope>
    <source>
        <strain evidence="1 2">K5</strain>
    </source>
</reference>
<proteinExistence type="predicted"/>
<dbReference type="AlphaFoldDB" id="A0A516H6D7"/>
<keyword evidence="2" id="KW-1185">Reference proteome</keyword>
<dbReference type="Pfam" id="PF11185">
    <property type="entry name" value="DUF2971"/>
    <property type="match status" value="1"/>
</dbReference>
<dbReference type="InterPro" id="IPR021352">
    <property type="entry name" value="DUF2971"/>
</dbReference>
<evidence type="ECO:0000313" key="2">
    <source>
        <dbReference type="Proteomes" id="UP000317496"/>
    </source>
</evidence>
<gene>
    <name evidence="1" type="ORF">FNB15_19510</name>
</gene>
<dbReference type="KEGG" id="fer:FNB15_19510"/>
<name>A0A516H6D7_9PROT</name>
<dbReference type="Proteomes" id="UP000317496">
    <property type="component" value="Chromosome"/>
</dbReference>
<evidence type="ECO:0000313" key="1">
    <source>
        <dbReference type="EMBL" id="QDO99328.1"/>
    </source>
</evidence>
<dbReference type="OrthoDB" id="9795560at2"/>